<dbReference type="InterPro" id="IPR024072">
    <property type="entry name" value="DHFR-like_dom_sf"/>
</dbReference>
<comment type="caution">
    <text evidence="2">The sequence shown here is derived from an EMBL/GenBank/DDBJ whole genome shotgun (WGS) entry which is preliminary data.</text>
</comment>
<gene>
    <name evidence="2" type="ORF">Z045_20235</name>
</gene>
<dbReference type="GO" id="GO:0008703">
    <property type="term" value="F:5-amino-6-(5-phosphoribosylamino)uracil reductase activity"/>
    <property type="evidence" value="ECO:0007669"/>
    <property type="project" value="InterPro"/>
</dbReference>
<dbReference type="SUPFAM" id="SSF53597">
    <property type="entry name" value="Dihydrofolate reductase-like"/>
    <property type="match status" value="1"/>
</dbReference>
<dbReference type="InterPro" id="IPR002734">
    <property type="entry name" value="RibDG_C"/>
</dbReference>
<sequence>MRKIILSVMTTLDGLTAGPNGELDWIDVADDDLDDHMADVLAGIDGMFFGRVAYELLAQHWPAAEHSTRAVEARQARLMNTLPKYVLSRSAPTTDWGPARRIGDDLPHEVAELKVGTGNDLALFAGASAIAAFAEHDLIDEYRLMIFPVLLDKGIPLPSLGSRRLRLAESTAFDRSGVVLLRYLPAAEPVA</sequence>
<dbReference type="PANTHER" id="PTHR38011">
    <property type="entry name" value="DIHYDROFOLATE REDUCTASE FAMILY PROTEIN (AFU_ORTHOLOGUE AFUA_8G06820)"/>
    <property type="match status" value="1"/>
</dbReference>
<accession>A0A0V9UGE9</accession>
<dbReference type="Proteomes" id="UP000053060">
    <property type="component" value="Unassembled WGS sequence"/>
</dbReference>
<organism evidence="2 3">
    <name type="scientific">Rhodococcus pyridinivorans KG-16</name>
    <dbReference type="NCBI Taxonomy" id="1441730"/>
    <lineage>
        <taxon>Bacteria</taxon>
        <taxon>Bacillati</taxon>
        <taxon>Actinomycetota</taxon>
        <taxon>Actinomycetes</taxon>
        <taxon>Mycobacteriales</taxon>
        <taxon>Nocardiaceae</taxon>
        <taxon>Rhodococcus</taxon>
    </lineage>
</organism>
<reference evidence="3" key="1">
    <citation type="submission" date="2015-01" db="EMBL/GenBank/DDBJ databases">
        <title>Draft genome sequence of Rhodococcus pyridinivorans strain KG-16, a hydrocarbon-degrading bacterium.</title>
        <authorList>
            <person name="Aggarwal R.K."/>
            <person name="Dawar C."/>
        </authorList>
    </citation>
    <scope>NUCLEOTIDE SEQUENCE [LARGE SCALE GENOMIC DNA]</scope>
    <source>
        <strain evidence="3">KG-16</strain>
    </source>
</reference>
<dbReference type="PATRIC" id="fig|1441730.3.peg.4235"/>
<reference evidence="2 3" key="2">
    <citation type="journal article" date="2016" name="Genome Announc.">
        <title>Draft Genome Sequence of a Versatile Hydrocarbon-Degrading Bacterium, Rhodococcus pyridinivorans Strain KG-16, Collected from Oil Fields in India.</title>
        <authorList>
            <person name="Aggarwal R.K."/>
            <person name="Dawar C."/>
            <person name="Phanindranath R."/>
            <person name="Mutnuri L."/>
            <person name="Dayal A.M."/>
        </authorList>
    </citation>
    <scope>NUCLEOTIDE SEQUENCE [LARGE SCALE GENOMIC DNA]</scope>
    <source>
        <strain evidence="2 3">KG-16</strain>
    </source>
</reference>
<proteinExistence type="predicted"/>
<evidence type="ECO:0000313" key="3">
    <source>
        <dbReference type="Proteomes" id="UP000053060"/>
    </source>
</evidence>
<protein>
    <recommendedName>
        <fullName evidence="1">Bacterial bifunctional deaminase-reductase C-terminal domain-containing protein</fullName>
    </recommendedName>
</protein>
<dbReference type="Pfam" id="PF01872">
    <property type="entry name" value="RibD_C"/>
    <property type="match status" value="1"/>
</dbReference>
<dbReference type="RefSeq" id="WP_060653441.1">
    <property type="nucleotide sequence ID" value="NZ_AZXY01000011.1"/>
</dbReference>
<evidence type="ECO:0000313" key="2">
    <source>
        <dbReference type="EMBL" id="KSZ57082.1"/>
    </source>
</evidence>
<name>A0A0V9UGE9_9NOCA</name>
<dbReference type="InterPro" id="IPR050765">
    <property type="entry name" value="Riboflavin_Biosynth_HTPR"/>
</dbReference>
<dbReference type="PANTHER" id="PTHR38011:SF11">
    <property type="entry name" value="2,5-DIAMINO-6-RIBOSYLAMINO-4(3H)-PYRIMIDINONE 5'-PHOSPHATE REDUCTASE"/>
    <property type="match status" value="1"/>
</dbReference>
<dbReference type="Gene3D" id="3.40.430.10">
    <property type="entry name" value="Dihydrofolate Reductase, subunit A"/>
    <property type="match status" value="1"/>
</dbReference>
<dbReference type="EMBL" id="AZXY01000011">
    <property type="protein sequence ID" value="KSZ57082.1"/>
    <property type="molecule type" value="Genomic_DNA"/>
</dbReference>
<dbReference type="AlphaFoldDB" id="A0A0V9UGE9"/>
<evidence type="ECO:0000259" key="1">
    <source>
        <dbReference type="Pfam" id="PF01872"/>
    </source>
</evidence>
<dbReference type="GO" id="GO:0009231">
    <property type="term" value="P:riboflavin biosynthetic process"/>
    <property type="evidence" value="ECO:0007669"/>
    <property type="project" value="InterPro"/>
</dbReference>
<feature type="domain" description="Bacterial bifunctional deaminase-reductase C-terminal" evidence="1">
    <location>
        <begin position="2"/>
        <end position="175"/>
    </location>
</feature>